<feature type="signal peptide" evidence="2">
    <location>
        <begin position="1"/>
        <end position="22"/>
    </location>
</feature>
<dbReference type="STRING" id="2903.R1DB64"/>
<dbReference type="InterPro" id="IPR002495">
    <property type="entry name" value="Glyco_trans_8"/>
</dbReference>
<dbReference type="PANTHER" id="PTHR11183">
    <property type="entry name" value="GLYCOGENIN SUBFAMILY MEMBER"/>
    <property type="match status" value="1"/>
</dbReference>
<evidence type="ECO:0008006" key="5">
    <source>
        <dbReference type="Google" id="ProtNLM"/>
    </source>
</evidence>
<dbReference type="InterPro" id="IPR029044">
    <property type="entry name" value="Nucleotide-diphossugar_trans"/>
</dbReference>
<dbReference type="Pfam" id="PF01501">
    <property type="entry name" value="Glyco_transf_8"/>
    <property type="match status" value="1"/>
</dbReference>
<name>A0A0D3IA41_EMIH1</name>
<dbReference type="InterPro" id="IPR050587">
    <property type="entry name" value="GNT1/Glycosyltrans_8"/>
</dbReference>
<dbReference type="GeneID" id="17254272"/>
<proteinExistence type="predicted"/>
<evidence type="ECO:0000313" key="4">
    <source>
        <dbReference type="Proteomes" id="UP000013827"/>
    </source>
</evidence>
<feature type="region of interest" description="Disordered" evidence="1">
    <location>
        <begin position="15"/>
        <end position="36"/>
    </location>
</feature>
<feature type="chain" id="PRO_5044239354" description="Nucleotide-diphospho-sugar transferase domain-containing protein" evidence="2">
    <location>
        <begin position="23"/>
        <end position="679"/>
    </location>
</feature>
<reference evidence="3" key="2">
    <citation type="submission" date="2024-10" db="UniProtKB">
        <authorList>
            <consortium name="EnsemblProtists"/>
        </authorList>
    </citation>
    <scope>IDENTIFICATION</scope>
</reference>
<evidence type="ECO:0000313" key="3">
    <source>
        <dbReference type="EnsemblProtists" id="EOD08126"/>
    </source>
</evidence>
<dbReference type="HOGENOM" id="CLU_405157_0_0_1"/>
<dbReference type="PaxDb" id="2903-EOD08126"/>
<dbReference type="SUPFAM" id="SSF53448">
    <property type="entry name" value="Nucleotide-diphospho-sugar transferases"/>
    <property type="match status" value="1"/>
</dbReference>
<dbReference type="RefSeq" id="XP_005760555.1">
    <property type="nucleotide sequence ID" value="XM_005760498.1"/>
</dbReference>
<evidence type="ECO:0000256" key="2">
    <source>
        <dbReference type="SAM" id="SignalP"/>
    </source>
</evidence>
<sequence length="679" mass="74637">MSWSSWLLAVSAARSAAPGGGGETQPGARSIPTRAALGGAQRPRQVVVLGMHHSGTSIVSKLLRDAGLYLGGDSELAWSKSNPLKYFERLDVNKLNRLVLEESAAARSHRHSRAPDWVHHGTDPQAILATLPKTAHDEIARVVSLLDGPTGMRPWAMKASRRAVYESSATRACAGVPTVRVAHEELMHRPWPTLRRMLEDLSKAGVPISRNTTRIHRRAEEWLPAGSKSEKEEGLITSMLNAAIAKQPAIPGEVAGRNSGAITQHGQLDWPVLPRTKGREAYATIVTYPSTEYVYAAAVLSHSLQMFDSSREFVALVTEKIPNETREKLKKSGYKVRPVPLIPDTWYGGNYSQCQSEKKKESADYEDRKTRWGLMMSKLHLWNMLEYDKVVYFDVDAIVTGPVNVLFGMLPSARAAVDSRQVILVGRKGHSQTGFNAGVMALVPSRKLFSAMVERTQQPPPERRAGDVQFAPALCTEQALLNDMIPPARVRLLGADMLAHPHVRDWQEMQWKRRPYEKGSGWPLLFHWVGCRKPWQVGKTDIESDLAADGTLKKYHTCDGVPNVLWWRWARRVIPPDQLRWLHPPASRSKRGECGQVGGITASDGSACCPKACGVCGGEGCGDKPGGAKACCLGSISKPCFGSKAVDPPCLLRPSSATKDLLHKAEVLVADALIRDRET</sequence>
<keyword evidence="4" id="KW-1185">Reference proteome</keyword>
<reference evidence="4" key="1">
    <citation type="journal article" date="2013" name="Nature">
        <title>Pan genome of the phytoplankton Emiliania underpins its global distribution.</title>
        <authorList>
            <person name="Read B.A."/>
            <person name="Kegel J."/>
            <person name="Klute M.J."/>
            <person name="Kuo A."/>
            <person name="Lefebvre S.C."/>
            <person name="Maumus F."/>
            <person name="Mayer C."/>
            <person name="Miller J."/>
            <person name="Monier A."/>
            <person name="Salamov A."/>
            <person name="Young J."/>
            <person name="Aguilar M."/>
            <person name="Claverie J.M."/>
            <person name="Frickenhaus S."/>
            <person name="Gonzalez K."/>
            <person name="Herman E.K."/>
            <person name="Lin Y.C."/>
            <person name="Napier J."/>
            <person name="Ogata H."/>
            <person name="Sarno A.F."/>
            <person name="Shmutz J."/>
            <person name="Schroeder D."/>
            <person name="de Vargas C."/>
            <person name="Verret F."/>
            <person name="von Dassow P."/>
            <person name="Valentin K."/>
            <person name="Van de Peer Y."/>
            <person name="Wheeler G."/>
            <person name="Dacks J.B."/>
            <person name="Delwiche C.F."/>
            <person name="Dyhrman S.T."/>
            <person name="Glockner G."/>
            <person name="John U."/>
            <person name="Richards T."/>
            <person name="Worden A.Z."/>
            <person name="Zhang X."/>
            <person name="Grigoriev I.V."/>
            <person name="Allen A.E."/>
            <person name="Bidle K."/>
            <person name="Borodovsky M."/>
            <person name="Bowler C."/>
            <person name="Brownlee C."/>
            <person name="Cock J.M."/>
            <person name="Elias M."/>
            <person name="Gladyshev V.N."/>
            <person name="Groth M."/>
            <person name="Guda C."/>
            <person name="Hadaegh A."/>
            <person name="Iglesias-Rodriguez M.D."/>
            <person name="Jenkins J."/>
            <person name="Jones B.M."/>
            <person name="Lawson T."/>
            <person name="Leese F."/>
            <person name="Lindquist E."/>
            <person name="Lobanov A."/>
            <person name="Lomsadze A."/>
            <person name="Malik S.B."/>
            <person name="Marsh M.E."/>
            <person name="Mackinder L."/>
            <person name="Mock T."/>
            <person name="Mueller-Roeber B."/>
            <person name="Pagarete A."/>
            <person name="Parker M."/>
            <person name="Probert I."/>
            <person name="Quesneville H."/>
            <person name="Raines C."/>
            <person name="Rensing S.A."/>
            <person name="Riano-Pachon D.M."/>
            <person name="Richier S."/>
            <person name="Rokitta S."/>
            <person name="Shiraiwa Y."/>
            <person name="Soanes D.M."/>
            <person name="van der Giezen M."/>
            <person name="Wahlund T.M."/>
            <person name="Williams B."/>
            <person name="Wilson W."/>
            <person name="Wolfe G."/>
            <person name="Wurch L.L."/>
        </authorList>
    </citation>
    <scope>NUCLEOTIDE SEQUENCE</scope>
</reference>
<protein>
    <recommendedName>
        <fullName evidence="5">Nucleotide-diphospho-sugar transferase domain-containing protein</fullName>
    </recommendedName>
</protein>
<dbReference type="KEGG" id="ehx:EMIHUDRAFT_106165"/>
<dbReference type="Gene3D" id="3.90.550.10">
    <property type="entry name" value="Spore Coat Polysaccharide Biosynthesis Protein SpsA, Chain A"/>
    <property type="match status" value="1"/>
</dbReference>
<dbReference type="EnsemblProtists" id="EOD08126">
    <property type="protein sequence ID" value="EOD08126"/>
    <property type="gene ID" value="EMIHUDRAFT_106165"/>
</dbReference>
<dbReference type="Proteomes" id="UP000013827">
    <property type="component" value="Unassembled WGS sequence"/>
</dbReference>
<dbReference type="eggNOG" id="KOG1950">
    <property type="taxonomic scope" value="Eukaryota"/>
</dbReference>
<dbReference type="GO" id="GO:0016757">
    <property type="term" value="F:glycosyltransferase activity"/>
    <property type="evidence" value="ECO:0007669"/>
    <property type="project" value="InterPro"/>
</dbReference>
<dbReference type="AlphaFoldDB" id="A0A0D3IA41"/>
<keyword evidence="2" id="KW-0732">Signal</keyword>
<accession>A0A0D3IA41</accession>
<evidence type="ECO:0000256" key="1">
    <source>
        <dbReference type="SAM" id="MobiDB-lite"/>
    </source>
</evidence>
<organism evidence="3 4">
    <name type="scientific">Emiliania huxleyi (strain CCMP1516)</name>
    <dbReference type="NCBI Taxonomy" id="280463"/>
    <lineage>
        <taxon>Eukaryota</taxon>
        <taxon>Haptista</taxon>
        <taxon>Haptophyta</taxon>
        <taxon>Prymnesiophyceae</taxon>
        <taxon>Isochrysidales</taxon>
        <taxon>Noelaerhabdaceae</taxon>
        <taxon>Emiliania</taxon>
    </lineage>
</organism>